<dbReference type="AlphaFoldDB" id="G7K0L6"/>
<dbReference type="Gene3D" id="2.40.70.10">
    <property type="entry name" value="Acid Proteases"/>
    <property type="match status" value="1"/>
</dbReference>
<dbReference type="InterPro" id="IPR021109">
    <property type="entry name" value="Peptidase_aspartic_dom_sf"/>
</dbReference>
<organism evidence="3 5">
    <name type="scientific">Medicago truncatula</name>
    <name type="common">Barrel medic</name>
    <name type="synonym">Medicago tribuloides</name>
    <dbReference type="NCBI Taxonomy" id="3880"/>
    <lineage>
        <taxon>Eukaryota</taxon>
        <taxon>Viridiplantae</taxon>
        <taxon>Streptophyta</taxon>
        <taxon>Embryophyta</taxon>
        <taxon>Tracheophyta</taxon>
        <taxon>Spermatophyta</taxon>
        <taxon>Magnoliopsida</taxon>
        <taxon>eudicotyledons</taxon>
        <taxon>Gunneridae</taxon>
        <taxon>Pentapetalae</taxon>
        <taxon>rosids</taxon>
        <taxon>fabids</taxon>
        <taxon>Fabales</taxon>
        <taxon>Fabaceae</taxon>
        <taxon>Papilionoideae</taxon>
        <taxon>50 kb inversion clade</taxon>
        <taxon>NPAAA clade</taxon>
        <taxon>Hologalegina</taxon>
        <taxon>IRL clade</taxon>
        <taxon>Trifolieae</taxon>
        <taxon>Medicago</taxon>
    </lineage>
</organism>
<accession>G7K0L6</accession>
<reference evidence="4" key="3">
    <citation type="submission" date="2015-04" db="UniProtKB">
        <authorList>
            <consortium name="EnsemblPlants"/>
        </authorList>
    </citation>
    <scope>IDENTIFICATION</scope>
    <source>
        <strain evidence="4">cv. Jemalong A17</strain>
    </source>
</reference>
<gene>
    <name evidence="3" type="ordered locus">MTR_5g098330</name>
</gene>
<dbReference type="GO" id="GO:0006508">
    <property type="term" value="P:proteolysis"/>
    <property type="evidence" value="ECO:0007669"/>
    <property type="project" value="UniProtKB-KW"/>
</dbReference>
<keyword evidence="3" id="KW-0378">Hydrolase</keyword>
<dbReference type="EnsemblPlants" id="AET01001">
    <property type="protein sequence ID" value="AET01001"/>
    <property type="gene ID" value="MTR_5g098330"/>
</dbReference>
<evidence type="ECO:0000313" key="3">
    <source>
        <dbReference type="EMBL" id="AET01001.1"/>
    </source>
</evidence>
<feature type="domain" description="Xylanase inhibitor N-terminal" evidence="2">
    <location>
        <begin position="5"/>
        <end position="65"/>
    </location>
</feature>
<protein>
    <submittedName>
        <fullName evidence="3">Eukaryotic aspartyl protease family protein, putative</fullName>
    </submittedName>
</protein>
<comment type="similarity">
    <text evidence="1">Belongs to the peptidase A1 family.</text>
</comment>
<evidence type="ECO:0000313" key="4">
    <source>
        <dbReference type="EnsemblPlants" id="AET01001"/>
    </source>
</evidence>
<dbReference type="Pfam" id="PF14543">
    <property type="entry name" value="TAXi_N"/>
    <property type="match status" value="1"/>
</dbReference>
<dbReference type="SUPFAM" id="SSF50630">
    <property type="entry name" value="Acid proteases"/>
    <property type="match status" value="1"/>
</dbReference>
<dbReference type="Proteomes" id="UP000002051">
    <property type="component" value="Chromosome 5"/>
</dbReference>
<dbReference type="STRING" id="3880.G7K0L6"/>
<evidence type="ECO:0000313" key="5">
    <source>
        <dbReference type="Proteomes" id="UP000002051"/>
    </source>
</evidence>
<dbReference type="EMBL" id="CM001221">
    <property type="protein sequence ID" value="AET01001.1"/>
    <property type="molecule type" value="Genomic_DNA"/>
</dbReference>
<reference evidence="3 5" key="2">
    <citation type="journal article" date="2014" name="BMC Genomics">
        <title>An improved genome release (version Mt4.0) for the model legume Medicago truncatula.</title>
        <authorList>
            <person name="Tang H."/>
            <person name="Krishnakumar V."/>
            <person name="Bidwell S."/>
            <person name="Rosen B."/>
            <person name="Chan A."/>
            <person name="Zhou S."/>
            <person name="Gentzbittel L."/>
            <person name="Childs K.L."/>
            <person name="Yandell M."/>
            <person name="Gundlach H."/>
            <person name="Mayer K.F."/>
            <person name="Schwartz D.C."/>
            <person name="Town C.D."/>
        </authorList>
    </citation>
    <scope>GENOME REANNOTATION</scope>
    <source>
        <strain evidence="4 5">cv. Jemalong A17</strain>
    </source>
</reference>
<dbReference type="InterPro" id="IPR032861">
    <property type="entry name" value="TAXi_N"/>
</dbReference>
<dbReference type="HOGENOM" id="CLU_2708573_0_0_1"/>
<keyword evidence="3" id="KW-0645">Protease</keyword>
<name>G7K0L6_MEDTR</name>
<keyword evidence="5" id="KW-1185">Reference proteome</keyword>
<dbReference type="GO" id="GO:0008233">
    <property type="term" value="F:peptidase activity"/>
    <property type="evidence" value="ECO:0007669"/>
    <property type="project" value="UniProtKB-KW"/>
</dbReference>
<proteinExistence type="inferred from homology"/>
<dbReference type="PaxDb" id="3880-AET01001"/>
<evidence type="ECO:0000259" key="2">
    <source>
        <dbReference type="Pfam" id="PF14543"/>
    </source>
</evidence>
<evidence type="ECO:0000256" key="1">
    <source>
        <dbReference type="ARBA" id="ARBA00007447"/>
    </source>
</evidence>
<reference evidence="3 5" key="1">
    <citation type="journal article" date="2011" name="Nature">
        <title>The Medicago genome provides insight into the evolution of rhizobial symbioses.</title>
        <authorList>
            <person name="Young N.D."/>
            <person name="Debelle F."/>
            <person name="Oldroyd G.E."/>
            <person name="Geurts R."/>
            <person name="Cannon S.B."/>
            <person name="Udvardi M.K."/>
            <person name="Benedito V.A."/>
            <person name="Mayer K.F."/>
            <person name="Gouzy J."/>
            <person name="Schoof H."/>
            <person name="Van de Peer Y."/>
            <person name="Proost S."/>
            <person name="Cook D.R."/>
            <person name="Meyers B.C."/>
            <person name="Spannagl M."/>
            <person name="Cheung F."/>
            <person name="De Mita S."/>
            <person name="Krishnakumar V."/>
            <person name="Gundlach H."/>
            <person name="Zhou S."/>
            <person name="Mudge J."/>
            <person name="Bharti A.K."/>
            <person name="Murray J.D."/>
            <person name="Naoumkina M.A."/>
            <person name="Rosen B."/>
            <person name="Silverstein K.A."/>
            <person name="Tang H."/>
            <person name="Rombauts S."/>
            <person name="Zhao P.X."/>
            <person name="Zhou P."/>
            <person name="Barbe V."/>
            <person name="Bardou P."/>
            <person name="Bechner M."/>
            <person name="Bellec A."/>
            <person name="Berger A."/>
            <person name="Berges H."/>
            <person name="Bidwell S."/>
            <person name="Bisseling T."/>
            <person name="Choisne N."/>
            <person name="Couloux A."/>
            <person name="Denny R."/>
            <person name="Deshpande S."/>
            <person name="Dai X."/>
            <person name="Doyle J.J."/>
            <person name="Dudez A.M."/>
            <person name="Farmer A.D."/>
            <person name="Fouteau S."/>
            <person name="Franken C."/>
            <person name="Gibelin C."/>
            <person name="Gish J."/>
            <person name="Goldstein S."/>
            <person name="Gonzalez A.J."/>
            <person name="Green P.J."/>
            <person name="Hallab A."/>
            <person name="Hartog M."/>
            <person name="Hua A."/>
            <person name="Humphray S.J."/>
            <person name="Jeong D.H."/>
            <person name="Jing Y."/>
            <person name="Jocker A."/>
            <person name="Kenton S.M."/>
            <person name="Kim D.J."/>
            <person name="Klee K."/>
            <person name="Lai H."/>
            <person name="Lang C."/>
            <person name="Lin S."/>
            <person name="Macmil S.L."/>
            <person name="Magdelenat G."/>
            <person name="Matthews L."/>
            <person name="McCorrison J."/>
            <person name="Monaghan E.L."/>
            <person name="Mun J.H."/>
            <person name="Najar F.Z."/>
            <person name="Nicholson C."/>
            <person name="Noirot C."/>
            <person name="O'Bleness M."/>
            <person name="Paule C.R."/>
            <person name="Poulain J."/>
            <person name="Prion F."/>
            <person name="Qin B."/>
            <person name="Qu C."/>
            <person name="Retzel E.F."/>
            <person name="Riddle C."/>
            <person name="Sallet E."/>
            <person name="Samain S."/>
            <person name="Samson N."/>
            <person name="Sanders I."/>
            <person name="Saurat O."/>
            <person name="Scarpelli C."/>
            <person name="Schiex T."/>
            <person name="Segurens B."/>
            <person name="Severin A.J."/>
            <person name="Sherrier D.J."/>
            <person name="Shi R."/>
            <person name="Sims S."/>
            <person name="Singer S.R."/>
            <person name="Sinharoy S."/>
            <person name="Sterck L."/>
            <person name="Viollet A."/>
            <person name="Wang B.B."/>
            <person name="Wang K."/>
            <person name="Wang M."/>
            <person name="Wang X."/>
            <person name="Warfsmann J."/>
            <person name="Weissenbach J."/>
            <person name="White D.D."/>
            <person name="White J.D."/>
            <person name="Wiley G.B."/>
            <person name="Wincker P."/>
            <person name="Xing Y."/>
            <person name="Yang L."/>
            <person name="Yao Z."/>
            <person name="Ying F."/>
            <person name="Zhai J."/>
            <person name="Zhou L."/>
            <person name="Zuber A."/>
            <person name="Denarie J."/>
            <person name="Dixon R.A."/>
            <person name="May G.D."/>
            <person name="Schwartz D.C."/>
            <person name="Rogers J."/>
            <person name="Quetier F."/>
            <person name="Town C.D."/>
            <person name="Roe B.A."/>
        </authorList>
    </citation>
    <scope>NUCLEOTIDE SEQUENCE [LARGE SCALE GENOMIC DNA]</scope>
    <source>
        <strain evidence="3">A17</strain>
        <strain evidence="4 5">cv. Jemalong A17</strain>
    </source>
</reference>
<sequence length="73" mass="8321">MTNFNQIYAQIDTGSDLTWFQCIPCTKYYKQLNPISSTYSNIACGLDLESCSKLYSTSCSPDKNQLHLHLFLC</sequence>